<name>A0A387G1R5_9HYPH</name>
<dbReference type="PROSITE" id="PS50801">
    <property type="entry name" value="STAS"/>
    <property type="match status" value="1"/>
</dbReference>
<keyword evidence="3" id="KW-1185">Reference proteome</keyword>
<evidence type="ECO:0000313" key="3">
    <source>
        <dbReference type="Proteomes" id="UP000282195"/>
    </source>
</evidence>
<evidence type="ECO:0000313" key="2">
    <source>
        <dbReference type="EMBL" id="AYG61516.1"/>
    </source>
</evidence>
<dbReference type="Proteomes" id="UP000282195">
    <property type="component" value="Chromosome"/>
</dbReference>
<reference evidence="2 3" key="1">
    <citation type="submission" date="2018-10" db="EMBL/GenBank/DDBJ databases">
        <title>Rhizobium etli, R. leguminosarum and a new Rhizobium genospecies from Phaseolus dumosus.</title>
        <authorList>
            <person name="Ramirez-Puebla S.T."/>
            <person name="Rogel-Hernandez M.A."/>
            <person name="Guerrero G."/>
            <person name="Ormeno-Orrillo E."/>
            <person name="Martinez-Romero J.C."/>
            <person name="Negrete-Yankelevich S."/>
            <person name="Martinez-Romero E."/>
        </authorList>
    </citation>
    <scope>NUCLEOTIDE SEQUENCE [LARGE SCALE GENOMIC DNA]</scope>
    <source>
        <strain evidence="2 3">CCGE525</strain>
    </source>
</reference>
<feature type="domain" description="STAS" evidence="1">
    <location>
        <begin position="9"/>
        <end position="107"/>
    </location>
</feature>
<dbReference type="Gene3D" id="3.30.750.24">
    <property type="entry name" value="STAS domain"/>
    <property type="match status" value="1"/>
</dbReference>
<proteinExistence type="predicted"/>
<dbReference type="InterPro" id="IPR036513">
    <property type="entry name" value="STAS_dom_sf"/>
</dbReference>
<organism evidence="2 3">
    <name type="scientific">Rhizobium jaguaris</name>
    <dbReference type="NCBI Taxonomy" id="1312183"/>
    <lineage>
        <taxon>Bacteria</taxon>
        <taxon>Pseudomonadati</taxon>
        <taxon>Pseudomonadota</taxon>
        <taxon>Alphaproteobacteria</taxon>
        <taxon>Hyphomicrobiales</taxon>
        <taxon>Rhizobiaceae</taxon>
        <taxon>Rhizobium/Agrobacterium group</taxon>
        <taxon>Rhizobium</taxon>
    </lineage>
</organism>
<evidence type="ECO:0000259" key="1">
    <source>
        <dbReference type="PROSITE" id="PS50801"/>
    </source>
</evidence>
<protein>
    <recommendedName>
        <fullName evidence="1">STAS domain-containing protein</fullName>
    </recommendedName>
</protein>
<sequence>MSDKYSESISLPNALNIRNISEIHQSMTLKFQDSKMLVLEVADDAEADLSFVQLVESARIEAKASGKTLRLSSPASGSVLKVLQRGGFIDAFTAEDAQFWLHQEVHP</sequence>
<dbReference type="InterPro" id="IPR002645">
    <property type="entry name" value="STAS_dom"/>
</dbReference>
<dbReference type="OrthoDB" id="7576888at2"/>
<dbReference type="KEGG" id="rjg:CCGE525_17270"/>
<gene>
    <name evidence="2" type="ORF">CCGE525_17270</name>
</gene>
<dbReference type="AlphaFoldDB" id="A0A387G1R5"/>
<accession>A0A387G1R5</accession>
<dbReference type="EMBL" id="CP032694">
    <property type="protein sequence ID" value="AYG61516.1"/>
    <property type="molecule type" value="Genomic_DNA"/>
</dbReference>